<evidence type="ECO:0000259" key="1">
    <source>
        <dbReference type="PROSITE" id="PS50878"/>
    </source>
</evidence>
<evidence type="ECO:0000313" key="3">
    <source>
        <dbReference type="Proteomes" id="UP000271162"/>
    </source>
</evidence>
<reference evidence="4" key="1">
    <citation type="submission" date="2017-02" db="UniProtKB">
        <authorList>
            <consortium name="WormBaseParasite"/>
        </authorList>
    </citation>
    <scope>IDENTIFICATION</scope>
</reference>
<dbReference type="PROSITE" id="PS50878">
    <property type="entry name" value="RT_POL"/>
    <property type="match status" value="1"/>
</dbReference>
<name>A0A0N4XRW6_NIPBR</name>
<dbReference type="STRING" id="27835.A0A0N4XRW6"/>
<accession>A0A0N4XRW6</accession>
<dbReference type="InterPro" id="IPR043502">
    <property type="entry name" value="DNA/RNA_pol_sf"/>
</dbReference>
<protein>
    <submittedName>
        <fullName evidence="4">Reverse transcriptase domain-containing protein</fullName>
    </submittedName>
</protein>
<evidence type="ECO:0000313" key="2">
    <source>
        <dbReference type="EMBL" id="VDL68855.1"/>
    </source>
</evidence>
<dbReference type="AlphaFoldDB" id="A0A0N4XRW6"/>
<dbReference type="CDD" id="cd01650">
    <property type="entry name" value="RT_nLTR_like"/>
    <property type="match status" value="1"/>
</dbReference>
<dbReference type="EMBL" id="UYSL01012165">
    <property type="protein sequence ID" value="VDL68855.1"/>
    <property type="molecule type" value="Genomic_DNA"/>
</dbReference>
<reference evidence="2 3" key="2">
    <citation type="submission" date="2018-11" db="EMBL/GenBank/DDBJ databases">
        <authorList>
            <consortium name="Pathogen Informatics"/>
        </authorList>
    </citation>
    <scope>NUCLEOTIDE SEQUENCE [LARGE SCALE GENOMIC DNA]</scope>
</reference>
<dbReference type="Pfam" id="PF00078">
    <property type="entry name" value="RVT_1"/>
    <property type="match status" value="1"/>
</dbReference>
<dbReference type="Proteomes" id="UP000271162">
    <property type="component" value="Unassembled WGS sequence"/>
</dbReference>
<evidence type="ECO:0000313" key="4">
    <source>
        <dbReference type="WBParaSite" id="NBR_0000526801-mRNA-1"/>
    </source>
</evidence>
<proteinExistence type="predicted"/>
<dbReference type="SUPFAM" id="SSF56672">
    <property type="entry name" value="DNA/RNA polymerases"/>
    <property type="match status" value="1"/>
</dbReference>
<gene>
    <name evidence="2" type="ORF">NBR_LOCUS5266</name>
</gene>
<dbReference type="OMA" id="ACETWAL"/>
<keyword evidence="3" id="KW-1185">Reference proteome</keyword>
<dbReference type="PANTHER" id="PTHR47027:SF20">
    <property type="entry name" value="REVERSE TRANSCRIPTASE-LIKE PROTEIN WITH RNA-DIRECTED DNA POLYMERASE DOMAIN"/>
    <property type="match status" value="1"/>
</dbReference>
<dbReference type="PANTHER" id="PTHR47027">
    <property type="entry name" value="REVERSE TRANSCRIPTASE DOMAIN-CONTAINING PROTEIN"/>
    <property type="match status" value="1"/>
</dbReference>
<organism evidence="4">
    <name type="scientific">Nippostrongylus brasiliensis</name>
    <name type="common">Rat hookworm</name>
    <dbReference type="NCBI Taxonomy" id="27835"/>
    <lineage>
        <taxon>Eukaryota</taxon>
        <taxon>Metazoa</taxon>
        <taxon>Ecdysozoa</taxon>
        <taxon>Nematoda</taxon>
        <taxon>Chromadorea</taxon>
        <taxon>Rhabditida</taxon>
        <taxon>Rhabditina</taxon>
        <taxon>Rhabditomorpha</taxon>
        <taxon>Strongyloidea</taxon>
        <taxon>Heligmosomidae</taxon>
        <taxon>Nippostrongylus</taxon>
    </lineage>
</organism>
<dbReference type="WBParaSite" id="NBR_0000526801-mRNA-1">
    <property type="protein sequence ID" value="NBR_0000526801-mRNA-1"/>
    <property type="gene ID" value="NBR_0000526801"/>
</dbReference>
<dbReference type="InterPro" id="IPR000477">
    <property type="entry name" value="RT_dom"/>
</dbReference>
<feature type="domain" description="Reverse transcriptase" evidence="1">
    <location>
        <begin position="1"/>
        <end position="223"/>
    </location>
</feature>
<sequence length="310" mass="34959">MPRGKAPGTDKLSVELLQAVQSPICVEGVISCAPYRPITLLPVLYKVFTRCILARIRGTLEEAQPIEQAGFRKGYMLPKLSRVQKAPAKVWETRYTKILQECYTDCHTVFRPFCRDVAVAVERGVLQGDPISPCLFSACLESTIRRCDWEPFGVEVNGVRLNHLRFADDIVLVTKTPEDASRMINGLHEAGKEAGLTINTTKTKVLRNSFCSLEPVLLQGVALEDVKEYVYLGRLVNMKNDLKPEIERRKRAGWAAYNSIRTVLERVSNSKLRADLFNSTVLPALCYACETWALTRKAEDELRRVQISIE</sequence>